<organism evidence="7 8">
    <name type="scientific">Salinimicrobium gaetbulicola</name>
    <dbReference type="NCBI Taxonomy" id="999702"/>
    <lineage>
        <taxon>Bacteria</taxon>
        <taxon>Pseudomonadati</taxon>
        <taxon>Bacteroidota</taxon>
        <taxon>Flavobacteriia</taxon>
        <taxon>Flavobacteriales</taxon>
        <taxon>Flavobacteriaceae</taxon>
        <taxon>Salinimicrobium</taxon>
    </lineage>
</organism>
<keyword evidence="8" id="KW-1185">Reference proteome</keyword>
<comment type="caution">
    <text evidence="7">The sequence shown here is derived from an EMBL/GenBank/DDBJ whole genome shotgun (WGS) entry which is preliminary data.</text>
</comment>
<evidence type="ECO:0000259" key="6">
    <source>
        <dbReference type="Pfam" id="PF04357"/>
    </source>
</evidence>
<dbReference type="Pfam" id="PF04357">
    <property type="entry name" value="TamB"/>
    <property type="match status" value="1"/>
</dbReference>
<feature type="transmembrane region" description="Helical" evidence="5">
    <location>
        <begin position="20"/>
        <end position="39"/>
    </location>
</feature>
<dbReference type="RefSeq" id="WP_380736703.1">
    <property type="nucleotide sequence ID" value="NZ_JBHTJP010000032.1"/>
</dbReference>
<gene>
    <name evidence="7" type="ORF">ACFQ1G_02550</name>
</gene>
<sequence length="1675" mass="186940">MEPEKKEKKKDKKKGSGLRLFGKILLGIFIFLLLLILFIRSPWGQGIIVDRLVSYLEDQTGTEIKVDRLFITFSGNINLEGLYMEDKQGDTLIYSRYLEADIPLLPIIKKQGFSIDNIDWRGVRANIRRVDSVSGFNYQFLMDAFVSQDTTVAATPADTTGAGMEFSLGDIQLSDFQLKFNDQVGGIDSQFNLGELEVEVENFDLAAMDFDIREATLLDTRFSYVQTKPFPEKEEKDPAPLPKIAIHNLKLDNVSGEYNSIPDGLLADVSIDDLIVELPEANLSENEIILERLRLKNSNILIHTTTSSEVSIAKEKIPSEKPIFEWPQWDVIAEEITLVDNHFQYIVDSATPQKGVFNPNAIDIQNLTFQANHLALKPGSAESFVQKLNFREASGLDLTRLAFDLDVSEESMSLNNLNLQLNENVVRGDLGIEYPGLNNFLNEPETGRVDLQLPEFKVNLEELFFFQPQLRENEYVNALSEKSLYGSLYADGKLSEIKVQNSRVNWGQNTSVALNGNIFNATEPDKIGFDFPQFRAVSTRNDILKFVKEEDLGIKLPENVEITGNLSGTPENIQIDANLSSSMGDLQIAGKFVSAPGIAFDADVQVTEFKVGELLQNKSLGNVSLDLKASGNGANVNELDVDFKSNISSFGYNNYTFRNLDLLGELENGEGYVEADYKDENLNMTLEGFIEMDSIAPKIAVQLDVIGANLQELGLFQRPVNAALKLEANFKGNATNYDVSANITDGIAVYDNESYLLGNLEVTGHVEEDTTSLDIRNRILNLRLRSNASPIDFSKALNRHYESYFSTIERTDTVQNPVNLDLTAEVSPTPMLEEVFLPKLEGLDTIKVKVDFREKERSLIADIDLPYIKYFGSEIDSLRFNLDSNKEGLAFDFGLKSLDFGPLAIKQTILKGELADQNLELDFTSNYEDKKLMHIRSQISKSEEILRIHVVPDEFVLNAVPWNIAPENEILIGKNNWEFNDFRLTRNGQEMIVSNQVPGVQKEHIGLEFENFNLATLFSYLNPEEVLASGRLNGNFIVEEPFGSTGMLANLRINEFAVMEVPFGILTLEGEAVGSRTYDFDLAIKEGDVDLDLTGNYQADETAAKLNLDLDLNEVKMKVVEGLSSGALNTTSGSFSGNISVKGTTADPVYEGTLNFNQAAFTVATLNASFVLADETLKVTNEGLFMDNFEIRDSKKNTLVLDGGIYTESLTNPEFDLDFTAKNFTALNSTEEDNELFYGIAVFDAEGSVTGNLELPKIDLDLDIKEETDMTYVIPSARLEIEEREGVVKFVNREDPDRILTQTTASEDAITFSGLNLNSYINLEKNATFTIVLDEDTGDHFRASGEGDLLFNIYPNGRTTLSGRVDINDGYYEMSLYNLVTRKFDLMDGSSIVWAGDPLDADLDITAVYRVEVSASGLMAPQITGADVDVKDRYRQELPFLVYLNIDGDISQPLLSFGLDMPEDEQGAIGGQVYGRVQQINTQENELNKQVFSLLVLNRFFPDSGSDGSAGGTLAFARDNLNEALSDQLNLFSDKLLGETGIDLKFGLDSYTDYQGESPQERTQLDITAQKSLLDDRLIVSVGSEVDLQGSSQVEESSPVIGNVSLEYLLTENGRFRLRAFRRKSYENVIDGQIIVSGLSLIFTQEFNKFHEIWDQVIKDEKKKKKQKEEEESGE</sequence>
<dbReference type="InterPro" id="IPR007452">
    <property type="entry name" value="TamB_C"/>
</dbReference>
<protein>
    <submittedName>
        <fullName evidence="7">Translocation/assembly module TamB domain-containing protein</fullName>
    </submittedName>
</protein>
<evidence type="ECO:0000256" key="1">
    <source>
        <dbReference type="ARBA" id="ARBA00004167"/>
    </source>
</evidence>
<comment type="subcellular location">
    <subcellularLocation>
        <location evidence="1">Membrane</location>
        <topology evidence="1">Single-pass membrane protein</topology>
    </subcellularLocation>
</comment>
<name>A0ABW3ICG4_9FLAO</name>
<feature type="domain" description="Translocation and assembly module TamB C-terminal" evidence="6">
    <location>
        <begin position="1188"/>
        <end position="1647"/>
    </location>
</feature>
<keyword evidence="2 5" id="KW-0812">Transmembrane</keyword>
<evidence type="ECO:0000256" key="4">
    <source>
        <dbReference type="ARBA" id="ARBA00023136"/>
    </source>
</evidence>
<evidence type="ECO:0000313" key="8">
    <source>
        <dbReference type="Proteomes" id="UP001597100"/>
    </source>
</evidence>
<evidence type="ECO:0000256" key="5">
    <source>
        <dbReference type="SAM" id="Phobius"/>
    </source>
</evidence>
<accession>A0ABW3ICG4</accession>
<keyword evidence="4 5" id="KW-0472">Membrane</keyword>
<dbReference type="EMBL" id="JBHTJP010000032">
    <property type="protein sequence ID" value="MFD0975661.1"/>
    <property type="molecule type" value="Genomic_DNA"/>
</dbReference>
<reference evidence="8" key="1">
    <citation type="journal article" date="2019" name="Int. J. Syst. Evol. Microbiol.">
        <title>The Global Catalogue of Microorganisms (GCM) 10K type strain sequencing project: providing services to taxonomists for standard genome sequencing and annotation.</title>
        <authorList>
            <consortium name="The Broad Institute Genomics Platform"/>
            <consortium name="The Broad Institute Genome Sequencing Center for Infectious Disease"/>
            <person name="Wu L."/>
            <person name="Ma J."/>
        </authorList>
    </citation>
    <scope>NUCLEOTIDE SEQUENCE [LARGE SCALE GENOMIC DNA]</scope>
    <source>
        <strain evidence="8">CCUG 60898</strain>
    </source>
</reference>
<evidence type="ECO:0000256" key="3">
    <source>
        <dbReference type="ARBA" id="ARBA00022989"/>
    </source>
</evidence>
<dbReference type="PANTHER" id="PTHR36985">
    <property type="entry name" value="TRANSLOCATION AND ASSEMBLY MODULE SUBUNIT TAMB"/>
    <property type="match status" value="1"/>
</dbReference>
<evidence type="ECO:0000313" key="7">
    <source>
        <dbReference type="EMBL" id="MFD0975661.1"/>
    </source>
</evidence>
<dbReference type="Proteomes" id="UP001597100">
    <property type="component" value="Unassembled WGS sequence"/>
</dbReference>
<evidence type="ECO:0000256" key="2">
    <source>
        <dbReference type="ARBA" id="ARBA00022692"/>
    </source>
</evidence>
<keyword evidence="3 5" id="KW-1133">Transmembrane helix</keyword>
<proteinExistence type="predicted"/>
<dbReference type="PANTHER" id="PTHR36985:SF1">
    <property type="entry name" value="TRANSLOCATION AND ASSEMBLY MODULE SUBUNIT TAMB"/>
    <property type="match status" value="1"/>
</dbReference>